<reference evidence="2" key="1">
    <citation type="submission" date="2015-11" db="EMBL/GenBank/DDBJ databases">
        <title>Complete genome sequence of a polyethylene-glycol degrader Sphingopyxis macrogoltabida 203N (NBRC 111659).</title>
        <authorList>
            <person name="Yoshiyuki O."/>
            <person name="Shouta N."/>
            <person name="Nagata Y."/>
            <person name="Numata M."/>
            <person name="Tsuchikane K."/>
            <person name="Hosoyama A."/>
            <person name="Yamazoe A."/>
            <person name="Tsuda M."/>
            <person name="Fujita N."/>
            <person name="Kawai F."/>
        </authorList>
    </citation>
    <scope>NUCLEOTIDE SEQUENCE [LARGE SCALE GENOMIC DNA]</scope>
    <source>
        <strain evidence="2">203N</strain>
        <plasmid evidence="2">unnamed1</plasmid>
    </source>
</reference>
<protein>
    <submittedName>
        <fullName evidence="1">Uncharacterized protein</fullName>
    </submittedName>
</protein>
<name>A0AAC9FHN4_SPHMC</name>
<organism evidence="1 2">
    <name type="scientific">Sphingopyxis macrogoltabida</name>
    <name type="common">Sphingomonas macrogoltabidus</name>
    <dbReference type="NCBI Taxonomy" id="33050"/>
    <lineage>
        <taxon>Bacteria</taxon>
        <taxon>Pseudomonadati</taxon>
        <taxon>Pseudomonadota</taxon>
        <taxon>Alphaproteobacteria</taxon>
        <taxon>Sphingomonadales</taxon>
        <taxon>Sphingomonadaceae</taxon>
        <taxon>Sphingopyxis</taxon>
    </lineage>
</organism>
<evidence type="ECO:0000313" key="1">
    <source>
        <dbReference type="EMBL" id="AMU92510.1"/>
    </source>
</evidence>
<geneLocation type="plasmid" evidence="1 2">
    <name>unnamed1</name>
</geneLocation>
<proteinExistence type="predicted"/>
<dbReference type="RefSeq" id="WP_054734381.1">
    <property type="nucleotide sequence ID" value="NZ_CP013345.1"/>
</dbReference>
<keyword evidence="1" id="KW-0614">Plasmid</keyword>
<reference evidence="1 2" key="2">
    <citation type="journal article" date="2016" name="Genome Announc.">
        <title>Complete Genome Sequence of Sphingopyxis macrogoltabida Strain 203N (NBRC 111659), a Polyethylene Glycol Degrader.</title>
        <authorList>
            <person name="Ohtsubo Y."/>
            <person name="Nonoyama S."/>
            <person name="Nagata Y."/>
            <person name="Numata M."/>
            <person name="Tsuchikane K."/>
            <person name="Hosoyama A."/>
            <person name="Yamazoe A."/>
            <person name="Tsuda M."/>
            <person name="Fujita N."/>
            <person name="Kawai F."/>
        </authorList>
    </citation>
    <scope>NUCLEOTIDE SEQUENCE [LARGE SCALE GENOMIC DNA]</scope>
    <source>
        <strain evidence="1 2">203N</strain>
    </source>
</reference>
<dbReference type="Proteomes" id="UP000076088">
    <property type="component" value="Plasmid unnamed1"/>
</dbReference>
<gene>
    <name evidence="1" type="ORF">ATM17_30085</name>
</gene>
<sequence length="146" mass="16105">MTADARDYMLEISELLFRLTTESLRLRSNETRSYESLSNLTLYLASANRDMAAHDTDVLRQHLKLIPAAGDICISLSLPPSCVDRLEAMRTGLEPRIGHALASEAVLSLLLFDYVVEQKAARVLETLGFGACDGLEHRGGDALFSH</sequence>
<dbReference type="AlphaFoldDB" id="A0AAC9FHN4"/>
<dbReference type="EMBL" id="CP013345">
    <property type="protein sequence ID" value="AMU92510.1"/>
    <property type="molecule type" value="Genomic_DNA"/>
</dbReference>
<evidence type="ECO:0000313" key="2">
    <source>
        <dbReference type="Proteomes" id="UP000076088"/>
    </source>
</evidence>
<keyword evidence="2" id="KW-1185">Reference proteome</keyword>
<accession>A0AAC9FHN4</accession>